<comment type="caution">
    <text evidence="2">The sequence shown here is derived from an EMBL/GenBank/DDBJ whole genome shotgun (WGS) entry which is preliminary data.</text>
</comment>
<sequence length="359" mass="42192">MPKPDEQIIGNTKPKRAHMKWENLPFRMQDRFETTEKVLPMPRKIKSPLEYFTSLFPQEIFDITVYQTNLYSTQVTQAKGRTAVTIMKDDIADFIVIEILMRVVDMPRYLDYWSNSLRHDKIASLMSLKKYQQIRHFIHFVNNDENCDRYFKIRHLLNIIRERWLQLDHEKAGSRRQYLPTKHKKKWRFKAFVRAGVSGIIYDFLPYESDDTFRNRLFTGEEDLFELGPKVVIGLCKTIPNPAASDVYFDNFFTTLPLVHCLRNEFGIFILGTIRTNKILRCDTLADNKSLKKWVDNKTVSLVCSYADAYPVSSVKRYCKDTREKIDVACLYVVKKYNTHIGSVYLADMLIALYGTICV</sequence>
<proteinExistence type="predicted"/>
<dbReference type="EMBL" id="JARBHB010000001">
    <property type="protein sequence ID" value="KAJ8895093.1"/>
    <property type="molecule type" value="Genomic_DNA"/>
</dbReference>
<evidence type="ECO:0000313" key="3">
    <source>
        <dbReference type="Proteomes" id="UP001159363"/>
    </source>
</evidence>
<reference evidence="2 3" key="1">
    <citation type="submission" date="2023-02" db="EMBL/GenBank/DDBJ databases">
        <title>LHISI_Scaffold_Assembly.</title>
        <authorList>
            <person name="Stuart O.P."/>
            <person name="Cleave R."/>
            <person name="Magrath M.J.L."/>
            <person name="Mikheyev A.S."/>
        </authorList>
    </citation>
    <scope>NUCLEOTIDE SEQUENCE [LARGE SCALE GENOMIC DNA]</scope>
    <source>
        <strain evidence="2">Daus_M_001</strain>
        <tissue evidence="2">Leg muscle</tissue>
    </source>
</reference>
<keyword evidence="3" id="KW-1185">Reference proteome</keyword>
<protein>
    <recommendedName>
        <fullName evidence="1">PiggyBac transposable element-derived protein domain-containing protein</fullName>
    </recommendedName>
</protein>
<dbReference type="PANTHER" id="PTHR47272:SF1">
    <property type="entry name" value="PIGGYBAC TRANSPOSABLE ELEMENT-DERIVED PROTEIN 3-LIKE"/>
    <property type="match status" value="1"/>
</dbReference>
<dbReference type="Pfam" id="PF13843">
    <property type="entry name" value="DDE_Tnp_1_7"/>
    <property type="match status" value="1"/>
</dbReference>
<evidence type="ECO:0000259" key="1">
    <source>
        <dbReference type="Pfam" id="PF13843"/>
    </source>
</evidence>
<feature type="domain" description="PiggyBac transposable element-derived protein" evidence="1">
    <location>
        <begin position="47"/>
        <end position="354"/>
    </location>
</feature>
<gene>
    <name evidence="2" type="ORF">PR048_000418</name>
</gene>
<organism evidence="2 3">
    <name type="scientific">Dryococelus australis</name>
    <dbReference type="NCBI Taxonomy" id="614101"/>
    <lineage>
        <taxon>Eukaryota</taxon>
        <taxon>Metazoa</taxon>
        <taxon>Ecdysozoa</taxon>
        <taxon>Arthropoda</taxon>
        <taxon>Hexapoda</taxon>
        <taxon>Insecta</taxon>
        <taxon>Pterygota</taxon>
        <taxon>Neoptera</taxon>
        <taxon>Polyneoptera</taxon>
        <taxon>Phasmatodea</taxon>
        <taxon>Verophasmatodea</taxon>
        <taxon>Anareolatae</taxon>
        <taxon>Phasmatidae</taxon>
        <taxon>Eurycanthinae</taxon>
        <taxon>Dryococelus</taxon>
    </lineage>
</organism>
<evidence type="ECO:0000313" key="2">
    <source>
        <dbReference type="EMBL" id="KAJ8895093.1"/>
    </source>
</evidence>
<accession>A0ABQ9IEJ0</accession>
<dbReference type="Proteomes" id="UP001159363">
    <property type="component" value="Chromosome 1"/>
</dbReference>
<dbReference type="InterPro" id="IPR029526">
    <property type="entry name" value="PGBD"/>
</dbReference>
<dbReference type="PANTHER" id="PTHR47272">
    <property type="entry name" value="DDE_TNP_1_7 DOMAIN-CONTAINING PROTEIN"/>
    <property type="match status" value="1"/>
</dbReference>
<name>A0ABQ9IEJ0_9NEOP</name>